<evidence type="ECO:0000313" key="10">
    <source>
        <dbReference type="Proteomes" id="UP001165065"/>
    </source>
</evidence>
<keyword evidence="6" id="KW-0489">Methyltransferase</keyword>
<keyword evidence="10" id="KW-1185">Reference proteome</keyword>
<evidence type="ECO:0000256" key="6">
    <source>
        <dbReference type="ARBA" id="ARBA00022603"/>
    </source>
</evidence>
<evidence type="ECO:0000313" key="9">
    <source>
        <dbReference type="EMBL" id="GMI36825.1"/>
    </source>
</evidence>
<evidence type="ECO:0000256" key="7">
    <source>
        <dbReference type="ARBA" id="ARBA00022679"/>
    </source>
</evidence>
<dbReference type="SUPFAM" id="SSF53335">
    <property type="entry name" value="S-adenosyl-L-methionine-dependent methyltransferases"/>
    <property type="match status" value="1"/>
</dbReference>
<comment type="caution">
    <text evidence="9">The sequence shown here is derived from an EMBL/GenBank/DDBJ whole genome shotgun (WGS) entry which is preliminary data.</text>
</comment>
<evidence type="ECO:0000256" key="8">
    <source>
        <dbReference type="ARBA" id="ARBA00022691"/>
    </source>
</evidence>
<dbReference type="PANTHER" id="PTHR10259">
    <property type="entry name" value="THIOPURINE S-METHYLTRANSFERASE"/>
    <property type="match status" value="1"/>
</dbReference>
<accession>A0A9W7L7X4</accession>
<evidence type="ECO:0000256" key="4">
    <source>
        <dbReference type="ARBA" id="ARBA00011905"/>
    </source>
</evidence>
<dbReference type="GO" id="GO:0008119">
    <property type="term" value="F:thiopurine S-methyltransferase activity"/>
    <property type="evidence" value="ECO:0007669"/>
    <property type="project" value="UniProtKB-EC"/>
</dbReference>
<comment type="similarity">
    <text evidence="3">Belongs to the class I-like SAM-binding methyltransferase superfamily. TPMT family.</text>
</comment>
<evidence type="ECO:0000256" key="3">
    <source>
        <dbReference type="ARBA" id="ARBA00008145"/>
    </source>
</evidence>
<evidence type="ECO:0000256" key="5">
    <source>
        <dbReference type="ARBA" id="ARBA00022490"/>
    </source>
</evidence>
<dbReference type="Proteomes" id="UP001165065">
    <property type="component" value="Unassembled WGS sequence"/>
</dbReference>
<evidence type="ECO:0000256" key="1">
    <source>
        <dbReference type="ARBA" id="ARBA00000903"/>
    </source>
</evidence>
<comment type="subcellular location">
    <subcellularLocation>
        <location evidence="2">Cytoplasm</location>
    </subcellularLocation>
</comment>
<keyword evidence="7" id="KW-0808">Transferase</keyword>
<dbReference type="PROSITE" id="PS51585">
    <property type="entry name" value="SAM_MT_TPMT"/>
    <property type="match status" value="1"/>
</dbReference>
<comment type="catalytic activity">
    <reaction evidence="1">
        <text>S-adenosyl-L-methionine + a thiopurine = S-adenosyl-L-homocysteine + a thiopurine S-methylether.</text>
        <dbReference type="EC" id="2.1.1.67"/>
    </reaction>
</comment>
<dbReference type="GO" id="GO:0032259">
    <property type="term" value="P:methylation"/>
    <property type="evidence" value="ECO:0007669"/>
    <property type="project" value="UniProtKB-KW"/>
</dbReference>
<dbReference type="InterPro" id="IPR008854">
    <property type="entry name" value="TPMT"/>
</dbReference>
<reference evidence="10" key="1">
    <citation type="journal article" date="2023" name="Commun. Biol.">
        <title>Genome analysis of Parmales, the sister group of diatoms, reveals the evolutionary specialization of diatoms from phago-mixotrophs to photoautotrophs.</title>
        <authorList>
            <person name="Ban H."/>
            <person name="Sato S."/>
            <person name="Yoshikawa S."/>
            <person name="Yamada K."/>
            <person name="Nakamura Y."/>
            <person name="Ichinomiya M."/>
            <person name="Sato N."/>
            <person name="Blanc-Mathieu R."/>
            <person name="Endo H."/>
            <person name="Kuwata A."/>
            <person name="Ogata H."/>
        </authorList>
    </citation>
    <scope>NUCLEOTIDE SEQUENCE [LARGE SCALE GENOMIC DNA]</scope>
</reference>
<organism evidence="9 10">
    <name type="scientific">Triparma columacea</name>
    <dbReference type="NCBI Taxonomy" id="722753"/>
    <lineage>
        <taxon>Eukaryota</taxon>
        <taxon>Sar</taxon>
        <taxon>Stramenopiles</taxon>
        <taxon>Ochrophyta</taxon>
        <taxon>Bolidophyceae</taxon>
        <taxon>Parmales</taxon>
        <taxon>Triparmaceae</taxon>
        <taxon>Triparma</taxon>
    </lineage>
</organism>
<dbReference type="OrthoDB" id="276151at2759"/>
<gene>
    <name evidence="9" type="ORF">TrCOL_g6127</name>
</gene>
<dbReference type="GO" id="GO:0005737">
    <property type="term" value="C:cytoplasm"/>
    <property type="evidence" value="ECO:0007669"/>
    <property type="project" value="UniProtKB-SubCell"/>
</dbReference>
<dbReference type="Pfam" id="PF05724">
    <property type="entry name" value="TPMT"/>
    <property type="match status" value="1"/>
</dbReference>
<dbReference type="Gene3D" id="3.40.50.150">
    <property type="entry name" value="Vaccinia Virus protein VP39"/>
    <property type="match status" value="1"/>
</dbReference>
<dbReference type="PANTHER" id="PTHR10259:SF11">
    <property type="entry name" value="THIOPURINE S-METHYLTRANSFERASE"/>
    <property type="match status" value="1"/>
</dbReference>
<dbReference type="FunFam" id="3.40.50.150:FF:000101">
    <property type="entry name" value="Thiopurine S-methyltransferase"/>
    <property type="match status" value="1"/>
</dbReference>
<sequence length="280" mass="31306">MKNSALVFSCTCALAYFVKTSPTFRSFLGLPATSETSSNLAVWNGKWSSNTTRWQREEIHHTLLKHYDAVLKGRGKILVPLCGKTVDLHWITGKGHETVGVEGILKAIVEFGAENADRISFDSQTDTGEYKPFFETFIGSDKSTSSSLKILHGDFFLLGSSISSTFDGVWDRASLVAIEPKMRPKYASTMGLTMAPGAVMLLSTFWREAGDPKALKDGPPYSVSEEDVKGMYEGLDWVESVELVETIDYVRDKRFEEDVKRWLNAGMTEFKELVFVIKKK</sequence>
<dbReference type="InterPro" id="IPR029063">
    <property type="entry name" value="SAM-dependent_MTases_sf"/>
</dbReference>
<keyword evidence="5" id="KW-0963">Cytoplasm</keyword>
<keyword evidence="8" id="KW-0949">S-adenosyl-L-methionine</keyword>
<proteinExistence type="inferred from homology"/>
<evidence type="ECO:0000256" key="2">
    <source>
        <dbReference type="ARBA" id="ARBA00004496"/>
    </source>
</evidence>
<dbReference type="AlphaFoldDB" id="A0A9W7L7X4"/>
<protein>
    <recommendedName>
        <fullName evidence="4">thiopurine S-methyltransferase</fullName>
        <ecNumber evidence="4">2.1.1.67</ecNumber>
    </recommendedName>
</protein>
<dbReference type="EC" id="2.1.1.67" evidence="4"/>
<name>A0A9W7L7X4_9STRA</name>
<dbReference type="EMBL" id="BRYA01000977">
    <property type="protein sequence ID" value="GMI36825.1"/>
    <property type="molecule type" value="Genomic_DNA"/>
</dbReference>